<organism evidence="2 3">
    <name type="scientific">Handroanthus impetiginosus</name>
    <dbReference type="NCBI Taxonomy" id="429701"/>
    <lineage>
        <taxon>Eukaryota</taxon>
        <taxon>Viridiplantae</taxon>
        <taxon>Streptophyta</taxon>
        <taxon>Embryophyta</taxon>
        <taxon>Tracheophyta</taxon>
        <taxon>Spermatophyta</taxon>
        <taxon>Magnoliopsida</taxon>
        <taxon>eudicotyledons</taxon>
        <taxon>Gunneridae</taxon>
        <taxon>Pentapetalae</taxon>
        <taxon>asterids</taxon>
        <taxon>lamiids</taxon>
        <taxon>Lamiales</taxon>
        <taxon>Bignoniaceae</taxon>
        <taxon>Crescentiina</taxon>
        <taxon>Tabebuia alliance</taxon>
        <taxon>Handroanthus</taxon>
    </lineage>
</organism>
<evidence type="ECO:0000256" key="1">
    <source>
        <dbReference type="SAM" id="Phobius"/>
    </source>
</evidence>
<name>A0A2G9GUH3_9LAMI</name>
<protein>
    <submittedName>
        <fullName evidence="2">Uncharacterized protein</fullName>
    </submittedName>
</protein>
<feature type="transmembrane region" description="Helical" evidence="1">
    <location>
        <begin position="28"/>
        <end position="45"/>
    </location>
</feature>
<dbReference type="Proteomes" id="UP000231279">
    <property type="component" value="Unassembled WGS sequence"/>
</dbReference>
<dbReference type="EMBL" id="NKXS01003663">
    <property type="protein sequence ID" value="PIN08941.1"/>
    <property type="molecule type" value="Genomic_DNA"/>
</dbReference>
<keyword evidence="1" id="KW-0812">Transmembrane</keyword>
<gene>
    <name evidence="2" type="ORF">CDL12_18476</name>
</gene>
<dbReference type="PANTHER" id="PTHR33306">
    <property type="entry name" value="EXPRESSED PROTEIN-RELATED-RELATED"/>
    <property type="match status" value="1"/>
</dbReference>
<keyword evidence="1" id="KW-0472">Membrane</keyword>
<feature type="transmembrane region" description="Helical" evidence="1">
    <location>
        <begin position="57"/>
        <end position="77"/>
    </location>
</feature>
<dbReference type="OrthoDB" id="1935034at2759"/>
<accession>A0A2G9GUH3</accession>
<keyword evidence="1" id="KW-1133">Transmembrane helix</keyword>
<reference evidence="3" key="1">
    <citation type="journal article" date="2018" name="Gigascience">
        <title>Genome assembly of the Pink Ipe (Handroanthus impetiginosus, Bignoniaceae), a highly valued, ecologically keystone Neotropical timber forest tree.</title>
        <authorList>
            <person name="Silva-Junior O.B."/>
            <person name="Grattapaglia D."/>
            <person name="Novaes E."/>
            <person name="Collevatti R.G."/>
        </authorList>
    </citation>
    <scope>NUCLEOTIDE SEQUENCE [LARGE SCALE GENOMIC DNA]</scope>
    <source>
        <strain evidence="3">cv. UFG-1</strain>
    </source>
</reference>
<feature type="transmembrane region" description="Helical" evidence="1">
    <location>
        <begin position="102"/>
        <end position="121"/>
    </location>
</feature>
<evidence type="ECO:0000313" key="2">
    <source>
        <dbReference type="EMBL" id="PIN08941.1"/>
    </source>
</evidence>
<dbReference type="AlphaFoldDB" id="A0A2G9GUH3"/>
<evidence type="ECO:0000313" key="3">
    <source>
        <dbReference type="Proteomes" id="UP000231279"/>
    </source>
</evidence>
<keyword evidence="3" id="KW-1185">Reference proteome</keyword>
<dbReference type="PANTHER" id="PTHR33306:SF29">
    <property type="match status" value="1"/>
</dbReference>
<proteinExistence type="predicted"/>
<sequence length="135" mass="15643">MGWFGRGRRGISWRDQTLDSLSPPPPPLMVFFGLLIMLVYFATSSEQKERIERRRTGFRFGTLLLPVAVVLFVNLTMLRRRMLWYNFGAPRPVYQVVAKEEGGSASGLLLVLVLLLVMVHFQSSFQSAWFRLFYH</sequence>
<comment type="caution">
    <text evidence="2">The sequence shown here is derived from an EMBL/GenBank/DDBJ whole genome shotgun (WGS) entry which is preliminary data.</text>
</comment>